<reference evidence="4" key="1">
    <citation type="journal article" date="2019" name="Int. J. Syst. Evol. Microbiol.">
        <title>The Global Catalogue of Microorganisms (GCM) 10K type strain sequencing project: providing services to taxonomists for standard genome sequencing and annotation.</title>
        <authorList>
            <consortium name="The Broad Institute Genomics Platform"/>
            <consortium name="The Broad Institute Genome Sequencing Center for Infectious Disease"/>
            <person name="Wu L."/>
            <person name="Ma J."/>
        </authorList>
    </citation>
    <scope>NUCLEOTIDE SEQUENCE [LARGE SCALE GENOMIC DNA]</scope>
    <source>
        <strain evidence="4">CGMCC 1.15053</strain>
    </source>
</reference>
<evidence type="ECO:0000256" key="1">
    <source>
        <dbReference type="SAM" id="Phobius"/>
    </source>
</evidence>
<dbReference type="InterPro" id="IPR003495">
    <property type="entry name" value="CobW/HypB/UreG_nucleotide-bd"/>
</dbReference>
<protein>
    <submittedName>
        <fullName evidence="3">GTP-binding protein</fullName>
    </submittedName>
</protein>
<keyword evidence="1" id="KW-1133">Transmembrane helix</keyword>
<dbReference type="SUPFAM" id="SSF52540">
    <property type="entry name" value="P-loop containing nucleoside triphosphate hydrolases"/>
    <property type="match status" value="1"/>
</dbReference>
<dbReference type="InterPro" id="IPR027417">
    <property type="entry name" value="P-loop_NTPase"/>
</dbReference>
<feature type="transmembrane region" description="Helical" evidence="1">
    <location>
        <begin position="6"/>
        <end position="27"/>
    </location>
</feature>
<keyword evidence="1" id="KW-0472">Membrane</keyword>
<comment type="caution">
    <text evidence="3">The sequence shown here is derived from an EMBL/GenBank/DDBJ whole genome shotgun (WGS) entry which is preliminary data.</text>
</comment>
<gene>
    <name evidence="3" type="ORF">ACFPQ6_01545</name>
</gene>
<name>A0ABW1DHS1_9DEIO</name>
<evidence type="ECO:0000313" key="4">
    <source>
        <dbReference type="Proteomes" id="UP001595979"/>
    </source>
</evidence>
<proteinExistence type="predicted"/>
<keyword evidence="4" id="KW-1185">Reference proteome</keyword>
<organism evidence="3 4">
    <name type="scientific">Deinococcus petrolearius</name>
    <dbReference type="NCBI Taxonomy" id="1751295"/>
    <lineage>
        <taxon>Bacteria</taxon>
        <taxon>Thermotogati</taxon>
        <taxon>Deinococcota</taxon>
        <taxon>Deinococci</taxon>
        <taxon>Deinococcales</taxon>
        <taxon>Deinococcaceae</taxon>
        <taxon>Deinococcus</taxon>
    </lineage>
</organism>
<evidence type="ECO:0000313" key="3">
    <source>
        <dbReference type="EMBL" id="MFC5846981.1"/>
    </source>
</evidence>
<feature type="domain" description="CobW/HypB/UreG nucleotide-binding" evidence="2">
    <location>
        <begin position="7"/>
        <end position="30"/>
    </location>
</feature>
<evidence type="ECO:0000259" key="2">
    <source>
        <dbReference type="Pfam" id="PF02492"/>
    </source>
</evidence>
<accession>A0ABW1DHS1</accession>
<sequence>MSDARIPVTVIGGFLGAGKTTLVNHLVREARRISGRLRRGGASASA</sequence>
<dbReference type="EMBL" id="JBHSOH010000003">
    <property type="protein sequence ID" value="MFC5846981.1"/>
    <property type="molecule type" value="Genomic_DNA"/>
</dbReference>
<dbReference type="Pfam" id="PF02492">
    <property type="entry name" value="cobW"/>
    <property type="match status" value="1"/>
</dbReference>
<dbReference type="Gene3D" id="3.40.50.300">
    <property type="entry name" value="P-loop containing nucleotide triphosphate hydrolases"/>
    <property type="match status" value="1"/>
</dbReference>
<dbReference type="Proteomes" id="UP001595979">
    <property type="component" value="Unassembled WGS sequence"/>
</dbReference>
<keyword evidence="1" id="KW-0812">Transmembrane</keyword>
<dbReference type="RefSeq" id="WP_380045705.1">
    <property type="nucleotide sequence ID" value="NZ_JBHSOH010000003.1"/>
</dbReference>